<dbReference type="GO" id="GO:0016872">
    <property type="term" value="F:intramolecular lyase activity"/>
    <property type="evidence" value="ECO:0007669"/>
    <property type="project" value="InterPro"/>
</dbReference>
<proteinExistence type="predicted"/>
<dbReference type="Pfam" id="PF18916">
    <property type="entry name" value="Lycopene_cyc"/>
    <property type="match status" value="1"/>
</dbReference>
<name>A0A7X5UPB0_9PSEU</name>
<dbReference type="RefSeq" id="WP_167169410.1">
    <property type="nucleotide sequence ID" value="NZ_JAAOYM010000001.1"/>
</dbReference>
<dbReference type="AlphaFoldDB" id="A0A7X5UPB0"/>
<feature type="domain" description="Lycopene cyclase" evidence="9">
    <location>
        <begin position="9"/>
        <end position="98"/>
    </location>
</feature>
<evidence type="ECO:0000313" key="10">
    <source>
        <dbReference type="EMBL" id="NIJ11719.1"/>
    </source>
</evidence>
<evidence type="ECO:0000313" key="11">
    <source>
        <dbReference type="Proteomes" id="UP000545493"/>
    </source>
</evidence>
<evidence type="ECO:0000256" key="2">
    <source>
        <dbReference type="ARBA" id="ARBA00004829"/>
    </source>
</evidence>
<keyword evidence="7" id="KW-0413">Isomerase</keyword>
<keyword evidence="3 8" id="KW-0812">Transmembrane</keyword>
<feature type="transmembrane region" description="Helical" evidence="8">
    <location>
        <begin position="6"/>
        <end position="25"/>
    </location>
</feature>
<dbReference type="GO" id="GO:0045436">
    <property type="term" value="F:lycopene beta cyclase activity"/>
    <property type="evidence" value="ECO:0007669"/>
    <property type="project" value="UniProtKB-ARBA"/>
</dbReference>
<gene>
    <name evidence="10" type="ORF">FHU38_002063</name>
</gene>
<dbReference type="EMBL" id="JAAOYM010000001">
    <property type="protein sequence ID" value="NIJ11719.1"/>
    <property type="molecule type" value="Genomic_DNA"/>
</dbReference>
<comment type="pathway">
    <text evidence="2">Carotenoid biosynthesis.</text>
</comment>
<sequence length="108" mass="11531">MESTEQLHYLLVLAACLAVTLPLEFTGAGVYRKPGRLLRALGPPAAAFLVWDVAAIAAGVWSISPDYTLGARAAPGLPVEEALFFLVIPLCAVLTFETVRKLPLGERP</sequence>
<dbReference type="Proteomes" id="UP000545493">
    <property type="component" value="Unassembled WGS sequence"/>
</dbReference>
<evidence type="ECO:0000256" key="3">
    <source>
        <dbReference type="ARBA" id="ARBA00022692"/>
    </source>
</evidence>
<dbReference type="GO" id="GO:0016020">
    <property type="term" value="C:membrane"/>
    <property type="evidence" value="ECO:0007669"/>
    <property type="project" value="UniProtKB-SubCell"/>
</dbReference>
<evidence type="ECO:0000256" key="4">
    <source>
        <dbReference type="ARBA" id="ARBA00022746"/>
    </source>
</evidence>
<keyword evidence="4" id="KW-0125">Carotenoid biosynthesis</keyword>
<keyword evidence="11" id="KW-1185">Reference proteome</keyword>
<feature type="transmembrane region" description="Helical" evidence="8">
    <location>
        <begin position="37"/>
        <end position="62"/>
    </location>
</feature>
<dbReference type="NCBIfam" id="TIGR03462">
    <property type="entry name" value="CarR_dom_SF"/>
    <property type="match status" value="1"/>
</dbReference>
<protein>
    <submittedName>
        <fullName evidence="10">Lycopene cyclase domain-containing protein</fullName>
    </submittedName>
</protein>
<comment type="caution">
    <text evidence="10">The sequence shown here is derived from an EMBL/GenBank/DDBJ whole genome shotgun (WGS) entry which is preliminary data.</text>
</comment>
<organism evidence="10 11">
    <name type="scientific">Saccharomonospora amisosensis</name>
    <dbReference type="NCBI Taxonomy" id="1128677"/>
    <lineage>
        <taxon>Bacteria</taxon>
        <taxon>Bacillati</taxon>
        <taxon>Actinomycetota</taxon>
        <taxon>Actinomycetes</taxon>
        <taxon>Pseudonocardiales</taxon>
        <taxon>Pseudonocardiaceae</taxon>
        <taxon>Saccharomonospora</taxon>
    </lineage>
</organism>
<evidence type="ECO:0000256" key="6">
    <source>
        <dbReference type="ARBA" id="ARBA00023136"/>
    </source>
</evidence>
<evidence type="ECO:0000256" key="7">
    <source>
        <dbReference type="ARBA" id="ARBA00023235"/>
    </source>
</evidence>
<evidence type="ECO:0000256" key="1">
    <source>
        <dbReference type="ARBA" id="ARBA00004141"/>
    </source>
</evidence>
<accession>A0A7X5UPB0</accession>
<reference evidence="10 11" key="1">
    <citation type="submission" date="2020-03" db="EMBL/GenBank/DDBJ databases">
        <title>Sequencing the genomes of 1000 actinobacteria strains.</title>
        <authorList>
            <person name="Klenk H.-P."/>
        </authorList>
    </citation>
    <scope>NUCLEOTIDE SEQUENCE [LARGE SCALE GENOMIC DNA]</scope>
    <source>
        <strain evidence="10 11">DSM 45685</strain>
    </source>
</reference>
<evidence type="ECO:0000259" key="9">
    <source>
        <dbReference type="Pfam" id="PF18916"/>
    </source>
</evidence>
<evidence type="ECO:0000256" key="5">
    <source>
        <dbReference type="ARBA" id="ARBA00022989"/>
    </source>
</evidence>
<keyword evidence="6 8" id="KW-0472">Membrane</keyword>
<dbReference type="InterPro" id="IPR017825">
    <property type="entry name" value="Lycopene_cyclase_dom"/>
</dbReference>
<evidence type="ECO:0000256" key="8">
    <source>
        <dbReference type="SAM" id="Phobius"/>
    </source>
</evidence>
<keyword evidence="5 8" id="KW-1133">Transmembrane helix</keyword>
<dbReference type="GO" id="GO:0016117">
    <property type="term" value="P:carotenoid biosynthetic process"/>
    <property type="evidence" value="ECO:0007669"/>
    <property type="project" value="UniProtKB-KW"/>
</dbReference>
<comment type="subcellular location">
    <subcellularLocation>
        <location evidence="1">Membrane</location>
        <topology evidence="1">Multi-pass membrane protein</topology>
    </subcellularLocation>
</comment>